<reference evidence="8 9" key="1">
    <citation type="submission" date="2018-11" db="EMBL/GenBank/DDBJ databases">
        <authorList>
            <consortium name="Pathogen Informatics"/>
        </authorList>
    </citation>
    <scope>NUCLEOTIDE SEQUENCE [LARGE SCALE GENOMIC DNA]</scope>
</reference>
<proteinExistence type="inferred from homology"/>
<dbReference type="InterPro" id="IPR017452">
    <property type="entry name" value="GPCR_Rhodpsn_7TM"/>
</dbReference>
<comment type="subcellular location">
    <subcellularLocation>
        <location evidence="1">Membrane</location>
        <topology evidence="1">Multi-pass membrane protein</topology>
    </subcellularLocation>
</comment>
<dbReference type="PANTHER" id="PTHR22945">
    <property type="entry name" value="SERPENTINE RECEPTOR, CLASS D DELTA"/>
    <property type="match status" value="1"/>
</dbReference>
<feature type="domain" description="G-protein coupled receptors family 1 profile" evidence="7">
    <location>
        <begin position="67"/>
        <end position="167"/>
    </location>
</feature>
<dbReference type="PANTHER" id="PTHR22945:SF16">
    <property type="entry name" value="SERPENTINE RECEPTOR CLASS DELTA-32"/>
    <property type="match status" value="1"/>
</dbReference>
<dbReference type="PROSITE" id="PS50262">
    <property type="entry name" value="G_PROTEIN_RECEP_F1_2"/>
    <property type="match status" value="1"/>
</dbReference>
<dbReference type="Pfam" id="PF10317">
    <property type="entry name" value="7TM_GPCR_Srd"/>
    <property type="match status" value="1"/>
</dbReference>
<evidence type="ECO:0000313" key="8">
    <source>
        <dbReference type="EMBL" id="VDM69791.1"/>
    </source>
</evidence>
<evidence type="ECO:0000256" key="5">
    <source>
        <dbReference type="ARBA" id="ARBA00023136"/>
    </source>
</evidence>
<dbReference type="AlphaFoldDB" id="A0A3P7I930"/>
<evidence type="ECO:0000256" key="6">
    <source>
        <dbReference type="SAM" id="Phobius"/>
    </source>
</evidence>
<organism evidence="8 9">
    <name type="scientific">Strongylus vulgaris</name>
    <name type="common">Blood worm</name>
    <dbReference type="NCBI Taxonomy" id="40348"/>
    <lineage>
        <taxon>Eukaryota</taxon>
        <taxon>Metazoa</taxon>
        <taxon>Ecdysozoa</taxon>
        <taxon>Nematoda</taxon>
        <taxon>Chromadorea</taxon>
        <taxon>Rhabditida</taxon>
        <taxon>Rhabditina</taxon>
        <taxon>Rhabditomorpha</taxon>
        <taxon>Strongyloidea</taxon>
        <taxon>Strongylidae</taxon>
        <taxon>Strongylus</taxon>
    </lineage>
</organism>
<accession>A0A3P7I930</accession>
<dbReference type="GO" id="GO:0016020">
    <property type="term" value="C:membrane"/>
    <property type="evidence" value="ECO:0007669"/>
    <property type="project" value="UniProtKB-SubCell"/>
</dbReference>
<keyword evidence="3 6" id="KW-0812">Transmembrane</keyword>
<dbReference type="SUPFAM" id="SSF81321">
    <property type="entry name" value="Family A G protein-coupled receptor-like"/>
    <property type="match status" value="1"/>
</dbReference>
<dbReference type="InterPro" id="IPR050920">
    <property type="entry name" value="Nematode_rcpt-like_delta"/>
</dbReference>
<evidence type="ECO:0000259" key="7">
    <source>
        <dbReference type="PROSITE" id="PS50262"/>
    </source>
</evidence>
<evidence type="ECO:0000256" key="1">
    <source>
        <dbReference type="ARBA" id="ARBA00004141"/>
    </source>
</evidence>
<keyword evidence="5 6" id="KW-0472">Membrane</keyword>
<gene>
    <name evidence="8" type="ORF">SVUK_LOCUS4789</name>
</gene>
<protein>
    <recommendedName>
        <fullName evidence="7">G-protein coupled receptors family 1 profile domain-containing protein</fullName>
    </recommendedName>
</protein>
<dbReference type="EMBL" id="UYYB01013560">
    <property type="protein sequence ID" value="VDM69791.1"/>
    <property type="molecule type" value="Genomic_DNA"/>
</dbReference>
<sequence>MLTLGFPVSGAYLMCFIGYIIPFTMVLGAFNMDFVSDPVSNAAYINYSVPNLELYRTAVGTTVDQPCVLYVIICTSIFLIPIYIVMYFCRWKIYRVISRPTFVQNNSTQSNIQRLVKALTVQSLIPLFTVFPASVSYLLAQFSTLHFHMYSYFIVSSLTSLVDPIVTIYYVNPYRRYTWHLLGLSQSEFETTMFRASSFDKSFRRSFISARHNSSNKIQSNH</sequence>
<evidence type="ECO:0000313" key="9">
    <source>
        <dbReference type="Proteomes" id="UP000270094"/>
    </source>
</evidence>
<name>A0A3P7I930_STRVU</name>
<evidence type="ECO:0000256" key="4">
    <source>
        <dbReference type="ARBA" id="ARBA00022989"/>
    </source>
</evidence>
<comment type="similarity">
    <text evidence="2">Belongs to the nematode receptor-like protein srd family.</text>
</comment>
<feature type="transmembrane region" description="Helical" evidence="6">
    <location>
        <begin position="68"/>
        <end position="89"/>
    </location>
</feature>
<dbReference type="InterPro" id="IPR019421">
    <property type="entry name" value="7TM_GPCR_serpentine_rcpt_Srd"/>
</dbReference>
<dbReference type="OrthoDB" id="5873607at2759"/>
<feature type="transmembrane region" description="Helical" evidence="6">
    <location>
        <begin position="124"/>
        <end position="143"/>
    </location>
</feature>
<feature type="transmembrane region" description="Helical" evidence="6">
    <location>
        <begin position="12"/>
        <end position="30"/>
    </location>
</feature>
<evidence type="ECO:0000256" key="2">
    <source>
        <dbReference type="ARBA" id="ARBA00009166"/>
    </source>
</evidence>
<keyword evidence="9" id="KW-1185">Reference proteome</keyword>
<dbReference type="Gene3D" id="1.20.1070.10">
    <property type="entry name" value="Rhodopsin 7-helix transmembrane proteins"/>
    <property type="match status" value="1"/>
</dbReference>
<feature type="transmembrane region" description="Helical" evidence="6">
    <location>
        <begin position="149"/>
        <end position="171"/>
    </location>
</feature>
<evidence type="ECO:0000256" key="3">
    <source>
        <dbReference type="ARBA" id="ARBA00022692"/>
    </source>
</evidence>
<dbReference type="Proteomes" id="UP000270094">
    <property type="component" value="Unassembled WGS sequence"/>
</dbReference>
<keyword evidence="4 6" id="KW-1133">Transmembrane helix</keyword>